<evidence type="ECO:0000313" key="1">
    <source>
        <dbReference type="EMBL" id="KAJ7420832.1"/>
    </source>
</evidence>
<accession>A0ABQ9DF73</accession>
<comment type="caution">
    <text evidence="1">The sequence shown here is derived from an EMBL/GenBank/DDBJ whole genome shotgun (WGS) entry which is preliminary data.</text>
</comment>
<evidence type="ECO:0000313" key="2">
    <source>
        <dbReference type="Proteomes" id="UP001145742"/>
    </source>
</evidence>
<proteinExistence type="predicted"/>
<organism evidence="1 2">
    <name type="scientific">Willisornis vidua</name>
    <name type="common">Xingu scale-backed antbird</name>
    <dbReference type="NCBI Taxonomy" id="1566151"/>
    <lineage>
        <taxon>Eukaryota</taxon>
        <taxon>Metazoa</taxon>
        <taxon>Chordata</taxon>
        <taxon>Craniata</taxon>
        <taxon>Vertebrata</taxon>
        <taxon>Euteleostomi</taxon>
        <taxon>Archelosauria</taxon>
        <taxon>Archosauria</taxon>
        <taxon>Dinosauria</taxon>
        <taxon>Saurischia</taxon>
        <taxon>Theropoda</taxon>
        <taxon>Coelurosauria</taxon>
        <taxon>Aves</taxon>
        <taxon>Neognathae</taxon>
        <taxon>Neoaves</taxon>
        <taxon>Telluraves</taxon>
        <taxon>Australaves</taxon>
        <taxon>Passeriformes</taxon>
        <taxon>Thamnophilidae</taxon>
        <taxon>Willisornis</taxon>
    </lineage>
</organism>
<dbReference type="EMBL" id="WHWB01033277">
    <property type="protein sequence ID" value="KAJ7420832.1"/>
    <property type="molecule type" value="Genomic_DNA"/>
</dbReference>
<dbReference type="Proteomes" id="UP001145742">
    <property type="component" value="Unassembled WGS sequence"/>
</dbReference>
<keyword evidence="2" id="KW-1185">Reference proteome</keyword>
<sequence length="149" mass="16816">MAKCKVLHLGQGKPKHKYRLDGEGVESSPEVKDLGVLVDKKLNRTQQHVTAAQKAICVLGCIKSSVARRLREAIVPLCCALVRAHVEHCIQLQGPHQKKGVDLLAQVQRRAMKMITELEHPAYENKLRESWGFQHGEEKALWRGYSSLF</sequence>
<dbReference type="PANTHER" id="PTHR33332">
    <property type="entry name" value="REVERSE TRANSCRIPTASE DOMAIN-CONTAINING PROTEIN"/>
    <property type="match status" value="1"/>
</dbReference>
<reference evidence="1" key="1">
    <citation type="submission" date="2019-10" db="EMBL/GenBank/DDBJ databases">
        <authorList>
            <person name="Soares A.E.R."/>
            <person name="Aleixo A."/>
            <person name="Schneider P."/>
            <person name="Miyaki C.Y."/>
            <person name="Schneider M.P."/>
            <person name="Mello C."/>
            <person name="Vasconcelos A.T.R."/>
        </authorList>
    </citation>
    <scope>NUCLEOTIDE SEQUENCE</scope>
    <source>
        <tissue evidence="1">Muscle</tissue>
    </source>
</reference>
<name>A0ABQ9DF73_9PASS</name>
<gene>
    <name evidence="1" type="ORF">WISP_46281</name>
</gene>
<protein>
    <submittedName>
        <fullName evidence="1">Uncharacterized protein</fullName>
    </submittedName>
</protein>